<gene>
    <name evidence="8" type="ORF">EFR84_07205</name>
</gene>
<dbReference type="GO" id="GO:0003700">
    <property type="term" value="F:DNA-binding transcription factor activity"/>
    <property type="evidence" value="ECO:0007669"/>
    <property type="project" value="InterPro"/>
</dbReference>
<keyword evidence="5" id="KW-0010">Activator</keyword>
<dbReference type="Proteomes" id="UP000278081">
    <property type="component" value="Unassembled WGS sequence"/>
</dbReference>
<dbReference type="AlphaFoldDB" id="A0A3S0QMP1"/>
<evidence type="ECO:0000313" key="9">
    <source>
        <dbReference type="Proteomes" id="UP000278081"/>
    </source>
</evidence>
<dbReference type="Gene3D" id="1.10.10.10">
    <property type="entry name" value="Winged helix-like DNA-binding domain superfamily/Winged helix DNA-binding domain"/>
    <property type="match status" value="1"/>
</dbReference>
<evidence type="ECO:0000256" key="1">
    <source>
        <dbReference type="ARBA" id="ARBA00009437"/>
    </source>
</evidence>
<dbReference type="SUPFAM" id="SSF46785">
    <property type="entry name" value="Winged helix' DNA-binding domain"/>
    <property type="match status" value="1"/>
</dbReference>
<comment type="similarity">
    <text evidence="1">Belongs to the LysR transcriptional regulatory family.</text>
</comment>
<proteinExistence type="inferred from homology"/>
<dbReference type="SUPFAM" id="SSF53850">
    <property type="entry name" value="Periplasmic binding protein-like II"/>
    <property type="match status" value="1"/>
</dbReference>
<dbReference type="GO" id="GO:0003677">
    <property type="term" value="F:DNA binding"/>
    <property type="evidence" value="ECO:0007669"/>
    <property type="project" value="UniProtKB-KW"/>
</dbReference>
<evidence type="ECO:0000256" key="6">
    <source>
        <dbReference type="ARBA" id="ARBA00023163"/>
    </source>
</evidence>
<dbReference type="InterPro" id="IPR036388">
    <property type="entry name" value="WH-like_DNA-bd_sf"/>
</dbReference>
<dbReference type="OrthoDB" id="7506954at2"/>
<organism evidence="8 9">
    <name type="scientific">Rhizobium chutanense</name>
    <dbReference type="NCBI Taxonomy" id="2035448"/>
    <lineage>
        <taxon>Bacteria</taxon>
        <taxon>Pseudomonadati</taxon>
        <taxon>Pseudomonadota</taxon>
        <taxon>Alphaproteobacteria</taxon>
        <taxon>Hyphomicrobiales</taxon>
        <taxon>Rhizobiaceae</taxon>
        <taxon>Rhizobium/Agrobacterium group</taxon>
        <taxon>Rhizobium</taxon>
    </lineage>
</organism>
<dbReference type="InterPro" id="IPR005119">
    <property type="entry name" value="LysR_subst-bd"/>
</dbReference>
<dbReference type="EMBL" id="RJTJ01000005">
    <property type="protein sequence ID" value="RUM07899.1"/>
    <property type="molecule type" value="Genomic_DNA"/>
</dbReference>
<dbReference type="Pfam" id="PF03466">
    <property type="entry name" value="LysR_substrate"/>
    <property type="match status" value="1"/>
</dbReference>
<dbReference type="InterPro" id="IPR000847">
    <property type="entry name" value="LysR_HTH_N"/>
</dbReference>
<protein>
    <submittedName>
        <fullName evidence="8">LysR family transcriptional regulator</fullName>
    </submittedName>
</protein>
<keyword evidence="4" id="KW-0238">DNA-binding</keyword>
<dbReference type="Gene3D" id="3.40.190.10">
    <property type="entry name" value="Periplasmic binding protein-like II"/>
    <property type="match status" value="2"/>
</dbReference>
<feature type="domain" description="HTH lysR-type" evidence="7">
    <location>
        <begin position="12"/>
        <end position="69"/>
    </location>
</feature>
<evidence type="ECO:0000256" key="3">
    <source>
        <dbReference type="ARBA" id="ARBA00023015"/>
    </source>
</evidence>
<accession>A0A3S0QMP1</accession>
<evidence type="ECO:0000313" key="8">
    <source>
        <dbReference type="EMBL" id="RUM07899.1"/>
    </source>
</evidence>
<evidence type="ECO:0000259" key="7">
    <source>
        <dbReference type="PROSITE" id="PS50931"/>
    </source>
</evidence>
<comment type="caution">
    <text evidence="8">The sequence shown here is derived from an EMBL/GenBank/DDBJ whole genome shotgun (WGS) entry which is preliminary data.</text>
</comment>
<name>A0A3S0QMP1_9HYPH</name>
<keyword evidence="6" id="KW-0804">Transcription</keyword>
<evidence type="ECO:0000256" key="4">
    <source>
        <dbReference type="ARBA" id="ARBA00023125"/>
    </source>
</evidence>
<dbReference type="PROSITE" id="PS50931">
    <property type="entry name" value="HTH_LYSR"/>
    <property type="match status" value="1"/>
</dbReference>
<dbReference type="CDD" id="cd08417">
    <property type="entry name" value="PBP2_Nitroaromatics_like"/>
    <property type="match status" value="1"/>
</dbReference>
<evidence type="ECO:0000256" key="2">
    <source>
        <dbReference type="ARBA" id="ARBA00022458"/>
    </source>
</evidence>
<sequence>MRREVSLNFSSVDLNLLRVFDVLMREGNVTMAAERLGRTQSAVSHSLGKLRGIFKDKLFIRDGGLMKPTPRAIELASEISDALASIKATIDRYQLFVPSQTKRNFRVGLLDYHGAMVIPELIKRFREEAPLATLNVIPTSKEEVGRLVLTRKLDCATIVNFDRDDQNLLLSEVGRDDLVCAIWSGSELLRQPLTFEKYLEATHLQISADGLSQGLVDKALREMGLQRSVAATIPNYLVIPWVLRGSDLIAHCADSILLLLDQSSEVSLVKAPLALPSMPISLLIHKQMASDPATMWLKRLMEEIYADRQRRKEARRATLLA</sequence>
<dbReference type="Pfam" id="PF00126">
    <property type="entry name" value="HTH_1"/>
    <property type="match status" value="1"/>
</dbReference>
<dbReference type="PANTHER" id="PTHR30118:SF15">
    <property type="entry name" value="TRANSCRIPTIONAL REGULATORY PROTEIN"/>
    <property type="match status" value="1"/>
</dbReference>
<dbReference type="InterPro" id="IPR037402">
    <property type="entry name" value="YidZ_PBP2"/>
</dbReference>
<dbReference type="InterPro" id="IPR036390">
    <property type="entry name" value="WH_DNA-bd_sf"/>
</dbReference>
<reference evidence="8 9" key="1">
    <citation type="submission" date="2018-11" db="EMBL/GenBank/DDBJ databases">
        <title>Rhizobium chutanense sp. nov., isolated from root nodules of Phaseolus vulgaris in China.</title>
        <authorList>
            <person name="Huo Y."/>
        </authorList>
    </citation>
    <scope>NUCLEOTIDE SEQUENCE [LARGE SCALE GENOMIC DNA]</scope>
    <source>
        <strain evidence="8 9">C16</strain>
    </source>
</reference>
<keyword evidence="3" id="KW-0805">Transcription regulation</keyword>
<keyword evidence="2" id="KW-0536">Nodulation</keyword>
<evidence type="ECO:0000256" key="5">
    <source>
        <dbReference type="ARBA" id="ARBA00023159"/>
    </source>
</evidence>
<dbReference type="InterPro" id="IPR050389">
    <property type="entry name" value="LysR-type_TF"/>
</dbReference>
<dbReference type="PANTHER" id="PTHR30118">
    <property type="entry name" value="HTH-TYPE TRANSCRIPTIONAL REGULATOR LEUO-RELATED"/>
    <property type="match status" value="1"/>
</dbReference>